<protein>
    <submittedName>
        <fullName evidence="4">Cyclic nucleotide-binding protein</fullName>
    </submittedName>
</protein>
<dbReference type="PANTHER" id="PTHR43080:SF2">
    <property type="entry name" value="CBS DOMAIN-CONTAINING PROTEIN"/>
    <property type="match status" value="1"/>
</dbReference>
<dbReference type="EMBL" id="BJCL01000012">
    <property type="protein sequence ID" value="GCL64899.1"/>
    <property type="molecule type" value="Genomic_DNA"/>
</dbReference>
<dbReference type="RefSeq" id="WP_228027200.1">
    <property type="nucleotide sequence ID" value="NZ_BJCL01000012.1"/>
</dbReference>
<evidence type="ECO:0000313" key="5">
    <source>
        <dbReference type="Proteomes" id="UP000301751"/>
    </source>
</evidence>
<dbReference type="InterPro" id="IPR005105">
    <property type="entry name" value="GlnD_Uridyltrans_N"/>
</dbReference>
<dbReference type="Pfam" id="PF00571">
    <property type="entry name" value="CBS"/>
    <property type="match status" value="1"/>
</dbReference>
<sequence length="501" mass="53106">MPADLDAGLGRHQLQSLTLAPVRAVGVRPLHTVEAAMDVVSVVRLFRSARTTQVLVRGDGLPQPGLGIFSTSGLQRAILDGRPLAQLAVGVLASQPLVVVALDTPVFDALALMIRHRVQRLVVLHAPHDQLPAVPAEADVAGVLEQADLLSFLSNHSYLVTRQILDAADLAALEAAAAQITRMIGLMHASGTRVALIARLVQALNARLFERAWQLIAPGDLVAHSCLFVMGSEGRGEQLLKTDQDNALVLRDGYQPPADLDAICQRFSQALTRFGYPPCPGRIMLSNPDWRGSASALAQRARRWLLMPTADSVMALAIFLDAHAVCGDARLLAQVQGAVWDLAADNDALLARFAAVALAFDGAAEAAHGSWWSRLLHPGAPPPPEAALDLKKAGLFPLVHGVRALALAGHVPATGTAERVAALVAAGSLPADLGTALVEALHVLMRLKLDAGLAALAAGRADDGVHLAALSTLDRDLLRDTLAVVRRFKALLRQRFHLDAL</sequence>
<evidence type="ECO:0000259" key="3">
    <source>
        <dbReference type="PROSITE" id="PS51371"/>
    </source>
</evidence>
<name>A0A480AT77_9BURK</name>
<proteinExistence type="predicted"/>
<dbReference type="Proteomes" id="UP000301751">
    <property type="component" value="Unassembled WGS sequence"/>
</dbReference>
<gene>
    <name evidence="4" type="ORF">AQPW35_39800</name>
</gene>
<dbReference type="SMART" id="SM00116">
    <property type="entry name" value="CBS"/>
    <property type="match status" value="1"/>
</dbReference>
<dbReference type="SUPFAM" id="SSF54631">
    <property type="entry name" value="CBS-domain pair"/>
    <property type="match status" value="1"/>
</dbReference>
<comment type="caution">
    <text evidence="4">The sequence shown here is derived from an EMBL/GenBank/DDBJ whole genome shotgun (WGS) entry which is preliminary data.</text>
</comment>
<organism evidence="4 5">
    <name type="scientific">Pseudaquabacterium pictum</name>
    <dbReference type="NCBI Taxonomy" id="2315236"/>
    <lineage>
        <taxon>Bacteria</taxon>
        <taxon>Pseudomonadati</taxon>
        <taxon>Pseudomonadota</taxon>
        <taxon>Betaproteobacteria</taxon>
        <taxon>Burkholderiales</taxon>
        <taxon>Sphaerotilaceae</taxon>
        <taxon>Pseudaquabacterium</taxon>
    </lineage>
</organism>
<dbReference type="PANTHER" id="PTHR43080">
    <property type="entry name" value="CBS DOMAIN-CONTAINING PROTEIN CBSX3, MITOCHONDRIAL"/>
    <property type="match status" value="1"/>
</dbReference>
<dbReference type="CDD" id="cd05401">
    <property type="entry name" value="NT_GlnE_GlnD_like"/>
    <property type="match status" value="1"/>
</dbReference>
<keyword evidence="1 2" id="KW-0129">CBS domain</keyword>
<feature type="domain" description="CBS" evidence="3">
    <location>
        <begin position="93"/>
        <end position="159"/>
    </location>
</feature>
<dbReference type="InterPro" id="IPR051257">
    <property type="entry name" value="Diverse_CBS-Domain"/>
</dbReference>
<reference evidence="5" key="1">
    <citation type="submission" date="2019-03" db="EMBL/GenBank/DDBJ databases">
        <title>Aquabacterium pictum sp.nov., the first bacteriochlorophyll a-containing freshwater bacterium in the genus Aquabacterium of the class Betaproteobacteria.</title>
        <authorList>
            <person name="Hirose S."/>
            <person name="Tank M."/>
            <person name="Hara E."/>
            <person name="Tamaki H."/>
            <person name="Takaichi S."/>
            <person name="Haruta S."/>
            <person name="Hanada S."/>
        </authorList>
    </citation>
    <scope>NUCLEOTIDE SEQUENCE [LARGE SCALE GENOMIC DNA]</scope>
    <source>
        <strain evidence="5">W35</strain>
    </source>
</reference>
<dbReference type="AlphaFoldDB" id="A0A480AT77"/>
<evidence type="ECO:0000256" key="1">
    <source>
        <dbReference type="ARBA" id="ARBA00023122"/>
    </source>
</evidence>
<dbReference type="InterPro" id="IPR000644">
    <property type="entry name" value="CBS_dom"/>
</dbReference>
<accession>A0A480AT77</accession>
<evidence type="ECO:0000256" key="2">
    <source>
        <dbReference type="PROSITE-ProRule" id="PRU00703"/>
    </source>
</evidence>
<dbReference type="Pfam" id="PF10335">
    <property type="entry name" value="DUF294_C"/>
    <property type="match status" value="1"/>
</dbReference>
<dbReference type="InterPro" id="IPR046342">
    <property type="entry name" value="CBS_dom_sf"/>
</dbReference>
<dbReference type="Pfam" id="PF03445">
    <property type="entry name" value="DUF294"/>
    <property type="match status" value="1"/>
</dbReference>
<dbReference type="InterPro" id="IPR018821">
    <property type="entry name" value="DUF294_put_nucleoTrafse_sb-bd"/>
</dbReference>
<dbReference type="GO" id="GO:0008773">
    <property type="term" value="F:[protein-PII] uridylyltransferase activity"/>
    <property type="evidence" value="ECO:0007669"/>
    <property type="project" value="InterPro"/>
</dbReference>
<dbReference type="Gene3D" id="3.10.580.10">
    <property type="entry name" value="CBS-domain"/>
    <property type="match status" value="1"/>
</dbReference>
<dbReference type="PROSITE" id="PS51371">
    <property type="entry name" value="CBS"/>
    <property type="match status" value="1"/>
</dbReference>
<keyword evidence="5" id="KW-1185">Reference proteome</keyword>
<evidence type="ECO:0000313" key="4">
    <source>
        <dbReference type="EMBL" id="GCL64899.1"/>
    </source>
</evidence>